<keyword evidence="3 5" id="KW-0131">Cell cycle</keyword>
<proteinExistence type="inferred from homology"/>
<evidence type="ECO:0000256" key="2">
    <source>
        <dbReference type="ARBA" id="ARBA00023210"/>
    </source>
</evidence>
<protein>
    <recommendedName>
        <fullName evidence="5">Cell division protein SepF</fullName>
    </recommendedName>
</protein>
<dbReference type="GO" id="GO:0005737">
    <property type="term" value="C:cytoplasm"/>
    <property type="evidence" value="ECO:0007669"/>
    <property type="project" value="UniProtKB-SubCell"/>
</dbReference>
<evidence type="ECO:0000256" key="5">
    <source>
        <dbReference type="HAMAP-Rule" id="MF_01197"/>
    </source>
</evidence>
<dbReference type="GO" id="GO:0043093">
    <property type="term" value="P:FtsZ-dependent cytokinesis"/>
    <property type="evidence" value="ECO:0007669"/>
    <property type="project" value="UniProtKB-UniRule"/>
</dbReference>
<comment type="function">
    <text evidence="4 5">Cell division protein that is part of the divisome complex and is recruited early to the Z-ring. Probably stimulates Z-ring formation, perhaps through the cross-linking of FtsZ protofilaments. Its function overlaps with FtsA.</text>
</comment>
<keyword evidence="5" id="KW-0963">Cytoplasm</keyword>
<feature type="region of interest" description="Disordered" evidence="6">
    <location>
        <begin position="22"/>
        <end position="66"/>
    </location>
</feature>
<comment type="subunit">
    <text evidence="5">Homodimer. Interacts with FtsZ.</text>
</comment>
<dbReference type="Pfam" id="PF04472">
    <property type="entry name" value="SepF"/>
    <property type="match status" value="1"/>
</dbReference>
<keyword evidence="2 5" id="KW-0717">Septation</keyword>
<dbReference type="InterPro" id="IPR023052">
    <property type="entry name" value="Cell_div_SepF"/>
</dbReference>
<dbReference type="Gene3D" id="3.30.110.150">
    <property type="entry name" value="SepF-like protein"/>
    <property type="match status" value="1"/>
</dbReference>
<evidence type="ECO:0000256" key="1">
    <source>
        <dbReference type="ARBA" id="ARBA00022618"/>
    </source>
</evidence>
<keyword evidence="8" id="KW-1185">Reference proteome</keyword>
<dbReference type="GO" id="GO:0000917">
    <property type="term" value="P:division septum assembly"/>
    <property type="evidence" value="ECO:0007669"/>
    <property type="project" value="UniProtKB-KW"/>
</dbReference>
<evidence type="ECO:0000256" key="4">
    <source>
        <dbReference type="ARBA" id="ARBA00044936"/>
    </source>
</evidence>
<dbReference type="PANTHER" id="PTHR35798:SF1">
    <property type="entry name" value="CELL DIVISION PROTEIN SEPF"/>
    <property type="match status" value="1"/>
</dbReference>
<dbReference type="EMBL" id="VLXZ01000006">
    <property type="protein sequence ID" value="TSB46337.1"/>
    <property type="molecule type" value="Genomic_DNA"/>
</dbReference>
<dbReference type="Proteomes" id="UP000318521">
    <property type="component" value="Unassembled WGS sequence"/>
</dbReference>
<dbReference type="PANTHER" id="PTHR35798">
    <property type="entry name" value="CELL DIVISION PROTEIN SEPF"/>
    <property type="match status" value="1"/>
</dbReference>
<dbReference type="OrthoDB" id="9815206at2"/>
<organism evidence="7 8">
    <name type="scientific">Alkalicoccobacillus porphyridii</name>
    <dbReference type="NCBI Taxonomy" id="2597270"/>
    <lineage>
        <taxon>Bacteria</taxon>
        <taxon>Bacillati</taxon>
        <taxon>Bacillota</taxon>
        <taxon>Bacilli</taxon>
        <taxon>Bacillales</taxon>
        <taxon>Bacillaceae</taxon>
        <taxon>Alkalicoccobacillus</taxon>
    </lineage>
</organism>
<comment type="caution">
    <text evidence="7">The sequence shown here is derived from an EMBL/GenBank/DDBJ whole genome shotgun (WGS) entry which is preliminary data.</text>
</comment>
<dbReference type="RefSeq" id="WP_143848784.1">
    <property type="nucleotide sequence ID" value="NZ_VLXZ01000006.1"/>
</dbReference>
<reference evidence="7 8" key="1">
    <citation type="submission" date="2019-07" db="EMBL/GenBank/DDBJ databases">
        <authorList>
            <person name="Park Y.J."/>
            <person name="Jeong S.E."/>
            <person name="Jung H.S."/>
        </authorList>
    </citation>
    <scope>NUCLEOTIDE SEQUENCE [LARGE SCALE GENOMIC DNA]</scope>
    <source>
        <strain evidence="8">P16(2019)</strain>
    </source>
</reference>
<gene>
    <name evidence="5" type="primary">sepF</name>
    <name evidence="7" type="ORF">FN960_11040</name>
</gene>
<accession>A0A553ZY09</accession>
<dbReference type="AlphaFoldDB" id="A0A553ZY09"/>
<sequence>MSFKNRFKDYFGMDEHVEEVERVVEDPVQEESQPMRRRSQSTGATQSKEPQQQQQNVVSLQSAHKGSKMVLMEPRTDDEAQQIADHLKNRKAVIINMQRLPDEQARHMVHFLSGTVYAIGGEINKLGANIFLCSPDNVEISGNITEMASREYDR</sequence>
<dbReference type="InterPro" id="IPR007561">
    <property type="entry name" value="Cell_div_SepF/SepF-rel"/>
</dbReference>
<comment type="subcellular location">
    <subcellularLocation>
        <location evidence="5">Cytoplasm</location>
    </subcellularLocation>
    <text evidence="5">Localizes to the division site, in a FtsZ-dependent manner.</text>
</comment>
<evidence type="ECO:0000313" key="7">
    <source>
        <dbReference type="EMBL" id="TSB46337.1"/>
    </source>
</evidence>
<comment type="similarity">
    <text evidence="5">Belongs to the SepF family.</text>
</comment>
<keyword evidence="1 5" id="KW-0132">Cell division</keyword>
<evidence type="ECO:0000256" key="3">
    <source>
        <dbReference type="ARBA" id="ARBA00023306"/>
    </source>
</evidence>
<name>A0A553ZY09_9BACI</name>
<evidence type="ECO:0000256" key="6">
    <source>
        <dbReference type="SAM" id="MobiDB-lite"/>
    </source>
</evidence>
<dbReference type="InterPro" id="IPR038594">
    <property type="entry name" value="SepF-like_sf"/>
</dbReference>
<evidence type="ECO:0000313" key="8">
    <source>
        <dbReference type="Proteomes" id="UP000318521"/>
    </source>
</evidence>
<feature type="compositionally biased region" description="Polar residues" evidence="6">
    <location>
        <begin position="40"/>
        <end position="64"/>
    </location>
</feature>
<dbReference type="HAMAP" id="MF_01197">
    <property type="entry name" value="SepF"/>
    <property type="match status" value="1"/>
</dbReference>